<organism evidence="6 7">
    <name type="scientific">Caulobacter vibrioides OR37</name>
    <dbReference type="NCBI Taxonomy" id="1292034"/>
    <lineage>
        <taxon>Bacteria</taxon>
        <taxon>Pseudomonadati</taxon>
        <taxon>Pseudomonadota</taxon>
        <taxon>Alphaproteobacteria</taxon>
        <taxon>Caulobacterales</taxon>
        <taxon>Caulobacteraceae</taxon>
        <taxon>Caulobacter</taxon>
    </lineage>
</organism>
<dbReference type="Proteomes" id="UP000013063">
    <property type="component" value="Unassembled WGS sequence"/>
</dbReference>
<dbReference type="InterPro" id="IPR006311">
    <property type="entry name" value="TAT_signal"/>
</dbReference>
<dbReference type="eggNOG" id="COG0687">
    <property type="taxonomic scope" value="Bacteria"/>
</dbReference>
<dbReference type="PANTHER" id="PTHR30222:SF17">
    <property type="entry name" value="SPERMIDINE_PUTRESCINE-BINDING PERIPLASMIC PROTEIN"/>
    <property type="match status" value="1"/>
</dbReference>
<evidence type="ECO:0000313" key="7">
    <source>
        <dbReference type="Proteomes" id="UP000013063"/>
    </source>
</evidence>
<dbReference type="Gene3D" id="3.40.190.10">
    <property type="entry name" value="Periplasmic binding protein-like II"/>
    <property type="match status" value="2"/>
</dbReference>
<dbReference type="AlphaFoldDB" id="R0EJL2"/>
<dbReference type="InterPro" id="IPR001188">
    <property type="entry name" value="Sperm_putr-bd"/>
</dbReference>
<dbReference type="PIRSF" id="PIRSF019574">
    <property type="entry name" value="Periplasmic_polyamine_BP"/>
    <property type="match status" value="1"/>
</dbReference>
<accession>R0EJL2</accession>
<keyword evidence="3" id="KW-0732">Signal</keyword>
<reference evidence="6 7" key="1">
    <citation type="journal article" date="2013" name="Genome Announc.">
        <title>Draft Genome Sequence for Caulobacter sp. Strain OR37, a Bacterium Tolerant to Heavy Metals.</title>
        <authorList>
            <person name="Utturkar S.M."/>
            <person name="Bollmann A."/>
            <person name="Brzoska R.M."/>
            <person name="Klingeman D.M."/>
            <person name="Epstein S.E."/>
            <person name="Palumbo A.V."/>
            <person name="Brown S.D."/>
        </authorList>
    </citation>
    <scope>NUCLEOTIDE SEQUENCE [LARGE SCALE GENOMIC DNA]</scope>
    <source>
        <strain evidence="6 7">OR37</strain>
    </source>
</reference>
<comment type="subcellular location">
    <subcellularLocation>
        <location evidence="1 5">Periplasm</location>
    </subcellularLocation>
</comment>
<dbReference type="PROSITE" id="PS51257">
    <property type="entry name" value="PROKAR_LIPOPROTEIN"/>
    <property type="match status" value="1"/>
</dbReference>
<keyword evidence="7" id="KW-1185">Reference proteome</keyword>
<evidence type="ECO:0000256" key="1">
    <source>
        <dbReference type="ARBA" id="ARBA00004418"/>
    </source>
</evidence>
<dbReference type="PRINTS" id="PR00909">
    <property type="entry name" value="SPERMDNBNDNG"/>
</dbReference>
<evidence type="ECO:0000313" key="6">
    <source>
        <dbReference type="EMBL" id="ENZ81332.1"/>
    </source>
</evidence>
<proteinExistence type="inferred from homology"/>
<name>R0EJL2_CAUVI</name>
<evidence type="ECO:0000256" key="3">
    <source>
        <dbReference type="ARBA" id="ARBA00022729"/>
    </source>
</evidence>
<dbReference type="PROSITE" id="PS51318">
    <property type="entry name" value="TAT"/>
    <property type="match status" value="1"/>
</dbReference>
<dbReference type="RefSeq" id="WP_004620811.1">
    <property type="nucleotide sequence ID" value="NZ_APMP01000018.1"/>
</dbReference>
<comment type="function">
    <text evidence="5">Required for the activity of the bacterial periplasmic transport system of putrescine.</text>
</comment>
<dbReference type="GO" id="GO:0015846">
    <property type="term" value="P:polyamine transport"/>
    <property type="evidence" value="ECO:0007669"/>
    <property type="project" value="InterPro"/>
</dbReference>
<dbReference type="PATRIC" id="fig|1292034.3.peg.2715"/>
<comment type="similarity">
    <text evidence="5">Belongs to the bacterial solute-binding protein PotD/PotF family.</text>
</comment>
<dbReference type="CDD" id="cd13590">
    <property type="entry name" value="PBP2_PotD_PotF_like"/>
    <property type="match status" value="1"/>
</dbReference>
<dbReference type="GO" id="GO:0019808">
    <property type="term" value="F:polyamine binding"/>
    <property type="evidence" value="ECO:0007669"/>
    <property type="project" value="InterPro"/>
</dbReference>
<evidence type="ECO:0000256" key="5">
    <source>
        <dbReference type="PIRNR" id="PIRNR019574"/>
    </source>
</evidence>
<dbReference type="EMBL" id="APMP01000018">
    <property type="protein sequence ID" value="ENZ81332.1"/>
    <property type="molecule type" value="Genomic_DNA"/>
</dbReference>
<protein>
    <recommendedName>
        <fullName evidence="5">Putrescine-binding periplasmic protein</fullName>
    </recommendedName>
</protein>
<dbReference type="PANTHER" id="PTHR30222">
    <property type="entry name" value="SPERMIDINE/PUTRESCINE-BINDING PERIPLASMIC PROTEIN"/>
    <property type="match status" value="1"/>
</dbReference>
<dbReference type="Pfam" id="PF13416">
    <property type="entry name" value="SBP_bac_8"/>
    <property type="match status" value="1"/>
</dbReference>
<dbReference type="STRING" id="1292034.OR37_02738"/>
<dbReference type="SUPFAM" id="SSF53850">
    <property type="entry name" value="Periplasmic binding protein-like II"/>
    <property type="match status" value="1"/>
</dbReference>
<evidence type="ECO:0000256" key="4">
    <source>
        <dbReference type="ARBA" id="ARBA00022764"/>
    </source>
</evidence>
<dbReference type="InterPro" id="IPR006059">
    <property type="entry name" value="SBP"/>
</dbReference>
<keyword evidence="2 5" id="KW-0813">Transport</keyword>
<gene>
    <name evidence="6" type="ORF">OR37_02738</name>
</gene>
<dbReference type="OrthoDB" id="9769319at2"/>
<dbReference type="GO" id="GO:0042597">
    <property type="term" value="C:periplasmic space"/>
    <property type="evidence" value="ECO:0007669"/>
    <property type="project" value="UniProtKB-SubCell"/>
</dbReference>
<sequence precursor="true">MSTITGRGLNRRSLLAATGAAAIGMTFTACGEKPKAAGAGGEEPKLNFYNWDTYIGETTLADFKKATGVDVNMSLFATNDELFAKLKAGNPGFDVIVPSNEFVTRMTQADMLTPLDHAKIPNIKNIDPTFLNPDYDPGRKFSMPYTWLLLGIGYRKSKVQGVPDSWKWLFDSDKYKGRIALLSESADLVRLSAKYLGHSLNNIPADMIPQIEKMLIKQKPFVKAFHDDNGQDMLLAGDVDLVLEYNGDIAQVMREDPDLDFVVPKEGSLINSDSLCIPKGAPRPNNAHAFINYLLDAQAGAAITKKILYPTPNAAAKALMPDSYKKNPVIFPPPEVMAKCEYGAFEGAEKASLYEEVITRVRAA</sequence>
<keyword evidence="4 5" id="KW-0574">Periplasm</keyword>
<evidence type="ECO:0000256" key="2">
    <source>
        <dbReference type="ARBA" id="ARBA00022448"/>
    </source>
</evidence>
<comment type="caution">
    <text evidence="6">The sequence shown here is derived from an EMBL/GenBank/DDBJ whole genome shotgun (WGS) entry which is preliminary data.</text>
</comment>